<dbReference type="GO" id="GO:0047372">
    <property type="term" value="F:monoacylglycerol lipase activity"/>
    <property type="evidence" value="ECO:0007669"/>
    <property type="project" value="TreeGrafter"/>
</dbReference>
<dbReference type="AlphaFoldDB" id="A0A1I2JG78"/>
<dbReference type="EMBL" id="FONY01000046">
    <property type="protein sequence ID" value="SFF51691.1"/>
    <property type="molecule type" value="Genomic_DNA"/>
</dbReference>
<feature type="active site" description="Charge relay system" evidence="4">
    <location>
        <position position="157"/>
    </location>
</feature>
<evidence type="ECO:0000256" key="4">
    <source>
        <dbReference type="PIRSR" id="PIRSR005211-1"/>
    </source>
</evidence>
<keyword evidence="6" id="KW-1185">Reference proteome</keyword>
<dbReference type="InterPro" id="IPR012020">
    <property type="entry name" value="ABHD4"/>
</dbReference>
<evidence type="ECO:0000256" key="1">
    <source>
        <dbReference type="ARBA" id="ARBA00010884"/>
    </source>
</evidence>
<dbReference type="InterPro" id="IPR029058">
    <property type="entry name" value="AB_hydrolase_fold"/>
</dbReference>
<organism evidence="5 6">
    <name type="scientific">Thermoflexibacter ruber</name>
    <dbReference type="NCBI Taxonomy" id="1003"/>
    <lineage>
        <taxon>Bacteria</taxon>
        <taxon>Pseudomonadati</taxon>
        <taxon>Bacteroidota</taxon>
        <taxon>Cytophagia</taxon>
        <taxon>Cytophagales</taxon>
        <taxon>Thermoflexibacteraceae</taxon>
        <taxon>Thermoflexibacter</taxon>
    </lineage>
</organism>
<sequence length="337" mass="38267">MPILPPKELKPPFYYLGNAHLQTIVPSLFRKVNGVVYERERINTPDGDFLDLDWAWAEQQEKVNGSLSSNKVKPSKKLLIVSHGLEGSADRHYVKGLIKVMNKEGWDGLGWNCRSCSGELNRLPRFYHHGDTPDLDLVVQHALKRFGYQTIALAGFSMGGSMTLKYFGERGENILPQIKKGVAFSVPCDLAACSDELSKSSKMFYTKRFLKKLNKKIIEKAKLMPEKISAEPIKNIRVFRDFDNAYSSQLHGFKDADDYYSQASSINYLHGIRKPVLLINTLNDPFLTPSCFPKEIAENHPFLHLEMPLQGGHVGFQCSGQRETYAELRAREWLSNL</sequence>
<dbReference type="RefSeq" id="WP_091549076.1">
    <property type="nucleotide sequence ID" value="NZ_FONY01000046.1"/>
</dbReference>
<evidence type="ECO:0008006" key="7">
    <source>
        <dbReference type="Google" id="ProtNLM"/>
    </source>
</evidence>
<protein>
    <recommendedName>
        <fullName evidence="7">AB hydrolase-1 domain-containing protein</fullName>
    </recommendedName>
</protein>
<dbReference type="Gene3D" id="3.40.50.1820">
    <property type="entry name" value="alpha/beta hydrolase"/>
    <property type="match status" value="1"/>
</dbReference>
<name>A0A1I2JG78_9BACT</name>
<evidence type="ECO:0000256" key="2">
    <source>
        <dbReference type="ARBA" id="ARBA00022487"/>
    </source>
</evidence>
<accession>A0A1I2JG78</accession>
<proteinExistence type="inferred from homology"/>
<dbReference type="OrthoDB" id="332676at2"/>
<evidence type="ECO:0000256" key="3">
    <source>
        <dbReference type="ARBA" id="ARBA00022801"/>
    </source>
</evidence>
<dbReference type="STRING" id="1003.SAMN04488541_10467"/>
<comment type="similarity">
    <text evidence="1">Belongs to the AB hydrolase superfamily. AB hydrolase 4 family.</text>
</comment>
<gene>
    <name evidence="5" type="ORF">SAMN04488541_10467</name>
</gene>
<dbReference type="PANTHER" id="PTHR10794">
    <property type="entry name" value="ABHYDROLASE DOMAIN-CONTAINING PROTEIN"/>
    <property type="match status" value="1"/>
</dbReference>
<keyword evidence="2" id="KW-0719">Serine esterase</keyword>
<dbReference type="PIRSF" id="PIRSF005211">
    <property type="entry name" value="Ab_hydro_YheT"/>
    <property type="match status" value="1"/>
</dbReference>
<dbReference type="SUPFAM" id="SSF53474">
    <property type="entry name" value="alpha/beta-Hydrolases"/>
    <property type="match status" value="1"/>
</dbReference>
<dbReference type="PROSITE" id="PS01133">
    <property type="entry name" value="UPF0017"/>
    <property type="match status" value="1"/>
</dbReference>
<dbReference type="InterPro" id="IPR000952">
    <property type="entry name" value="AB_hydrolase_4_CS"/>
</dbReference>
<dbReference type="InterPro" id="IPR050960">
    <property type="entry name" value="AB_hydrolase_4_sf"/>
</dbReference>
<keyword evidence="3" id="KW-0378">Hydrolase</keyword>
<feature type="active site" description="Charge relay system" evidence="4">
    <location>
        <position position="284"/>
    </location>
</feature>
<evidence type="ECO:0000313" key="6">
    <source>
        <dbReference type="Proteomes" id="UP000199513"/>
    </source>
</evidence>
<reference evidence="5 6" key="1">
    <citation type="submission" date="2016-10" db="EMBL/GenBank/DDBJ databases">
        <authorList>
            <person name="de Groot N.N."/>
        </authorList>
    </citation>
    <scope>NUCLEOTIDE SEQUENCE [LARGE SCALE GENOMIC DNA]</scope>
    <source>
        <strain>GEY</strain>
        <strain evidence="6">DSM 9560</strain>
    </source>
</reference>
<dbReference type="GO" id="GO:0034338">
    <property type="term" value="F:short-chain carboxylesterase activity"/>
    <property type="evidence" value="ECO:0007669"/>
    <property type="project" value="TreeGrafter"/>
</dbReference>
<feature type="active site" description="Charge relay system" evidence="4">
    <location>
        <position position="313"/>
    </location>
</feature>
<dbReference type="PANTHER" id="PTHR10794:SF94">
    <property type="entry name" value="ESTERASE YHET-RELATED"/>
    <property type="match status" value="1"/>
</dbReference>
<dbReference type="Proteomes" id="UP000199513">
    <property type="component" value="Unassembled WGS sequence"/>
</dbReference>
<evidence type="ECO:0000313" key="5">
    <source>
        <dbReference type="EMBL" id="SFF51691.1"/>
    </source>
</evidence>